<reference evidence="2 3" key="1">
    <citation type="submission" date="2014-04" db="EMBL/GenBank/DDBJ databases">
        <title>Draft genome sequence of Bacillus azotoformans MEV2011, a (co-) denitrifying strain unable to grow in the presence of oxygen.</title>
        <authorList>
            <person name="Nielsen M."/>
            <person name="Schreiber L."/>
            <person name="Finster K."/>
            <person name="Schramm A."/>
        </authorList>
    </citation>
    <scope>NUCLEOTIDE SEQUENCE [LARGE SCALE GENOMIC DNA]</scope>
    <source>
        <strain evidence="2 3">MEV2011</strain>
    </source>
</reference>
<dbReference type="EMBL" id="JJRY01000010">
    <property type="protein sequence ID" value="KEF38008.1"/>
    <property type="molecule type" value="Genomic_DNA"/>
</dbReference>
<dbReference type="InterPro" id="IPR003607">
    <property type="entry name" value="HD/PDEase_dom"/>
</dbReference>
<feature type="domain" description="HD-GYP" evidence="1">
    <location>
        <begin position="122"/>
        <end position="318"/>
    </location>
</feature>
<dbReference type="OrthoDB" id="9759601at2"/>
<gene>
    <name evidence="2" type="ORF">M670_02767</name>
</gene>
<name>A0A072NM69_SCHAZ</name>
<dbReference type="SMART" id="SM00471">
    <property type="entry name" value="HDc"/>
    <property type="match status" value="1"/>
</dbReference>
<comment type="caution">
    <text evidence="2">The sequence shown here is derived from an EMBL/GenBank/DDBJ whole genome shotgun (WGS) entry which is preliminary data.</text>
</comment>
<dbReference type="SUPFAM" id="SSF109604">
    <property type="entry name" value="HD-domain/PDEase-like"/>
    <property type="match status" value="1"/>
</dbReference>
<dbReference type="InterPro" id="IPR037522">
    <property type="entry name" value="HD_GYP_dom"/>
</dbReference>
<dbReference type="PANTHER" id="PTHR43155">
    <property type="entry name" value="CYCLIC DI-GMP PHOSPHODIESTERASE PA4108-RELATED"/>
    <property type="match status" value="1"/>
</dbReference>
<evidence type="ECO:0000259" key="1">
    <source>
        <dbReference type="PROSITE" id="PS51832"/>
    </source>
</evidence>
<proteinExistence type="predicted"/>
<dbReference type="PROSITE" id="PS51832">
    <property type="entry name" value="HD_GYP"/>
    <property type="match status" value="1"/>
</dbReference>
<dbReference type="PATRIC" id="fig|1348973.3.peg.2673"/>
<dbReference type="Pfam" id="PF13487">
    <property type="entry name" value="HD_5"/>
    <property type="match status" value="1"/>
</dbReference>
<dbReference type="RefSeq" id="WP_035196148.1">
    <property type="nucleotide sequence ID" value="NZ_JJRY01000010.1"/>
</dbReference>
<organism evidence="2 3">
    <name type="scientific">Schinkia azotoformans MEV2011</name>
    <dbReference type="NCBI Taxonomy" id="1348973"/>
    <lineage>
        <taxon>Bacteria</taxon>
        <taxon>Bacillati</taxon>
        <taxon>Bacillota</taxon>
        <taxon>Bacilli</taxon>
        <taxon>Bacillales</taxon>
        <taxon>Bacillaceae</taxon>
        <taxon>Calidifontibacillus/Schinkia group</taxon>
        <taxon>Schinkia</taxon>
    </lineage>
</organism>
<protein>
    <submittedName>
        <fullName evidence="2">HD-GYP domain-containing protein</fullName>
    </submittedName>
</protein>
<dbReference type="AlphaFoldDB" id="A0A072NM69"/>
<dbReference type="Gene3D" id="1.10.3210.10">
    <property type="entry name" value="Hypothetical protein af1432"/>
    <property type="match status" value="1"/>
</dbReference>
<dbReference type="CDD" id="cd00077">
    <property type="entry name" value="HDc"/>
    <property type="match status" value="1"/>
</dbReference>
<dbReference type="PANTHER" id="PTHR43155:SF2">
    <property type="entry name" value="CYCLIC DI-GMP PHOSPHODIESTERASE PA4108"/>
    <property type="match status" value="1"/>
</dbReference>
<dbReference type="Proteomes" id="UP000027936">
    <property type="component" value="Unassembled WGS sequence"/>
</dbReference>
<evidence type="ECO:0000313" key="3">
    <source>
        <dbReference type="Proteomes" id="UP000027936"/>
    </source>
</evidence>
<sequence length="361" mass="41076">MKVQTSQLIEGCILSADVFSLTNFPIVSQKTVLSKKTIEILNAFLIKEVAVEPTLVTGEPFNPAWIEDGNHFKKEEPTIVQHSFTEKYLKAVQGYKKLFQGWQSGMVIDMPAVRTLVVPIIEGAIENPRELFTLHHYSTMEDYLYHHAISVAAMSAVLASVLNFSKGDYIQIGIAGAMCDCGMAKIPMKIMNKKGPLTREEFEEVKKHPVYSYILLKDIKLLRDEVKKAVYQHHERIDGSGYPNGVHSDYLHPYERIISVADVYHAMTSERNYRSKQSPFKVLESILQDQFGKFDMKVVQTLTKIMTNFSSGTKVRLSNNKIGEIVFIEQKSPTRPMVRLDESGEIIQLVNQRDLFIEEIL</sequence>
<evidence type="ECO:0000313" key="2">
    <source>
        <dbReference type="EMBL" id="KEF38008.1"/>
    </source>
</evidence>
<accession>A0A072NM69</accession>